<evidence type="ECO:0000313" key="2">
    <source>
        <dbReference type="Proteomes" id="UP001151760"/>
    </source>
</evidence>
<gene>
    <name evidence="1" type="ORF">Tco_1005648</name>
</gene>
<comment type="caution">
    <text evidence="1">The sequence shown here is derived from an EMBL/GenBank/DDBJ whole genome shotgun (WGS) entry which is preliminary data.</text>
</comment>
<dbReference type="EMBL" id="BQNB010017347">
    <property type="protein sequence ID" value="GJT62115.1"/>
    <property type="molecule type" value="Genomic_DNA"/>
</dbReference>
<keyword evidence="2" id="KW-1185">Reference proteome</keyword>
<name>A0ABQ5FGM7_9ASTR</name>
<accession>A0ABQ5FGM7</accession>
<protein>
    <submittedName>
        <fullName evidence="1">Uncharacterized protein</fullName>
    </submittedName>
</protein>
<sequence>MCSPYCGNTMTTSSSMTIFFLFHISEVGLEYKIEEAGGTSNTCLSYPDELDNVEDEEWICFLGNNSSGTKKYQGSNSSDGVNHRDEVKIAGGVIGSGGGIDDSLA</sequence>
<reference evidence="1" key="2">
    <citation type="submission" date="2022-01" db="EMBL/GenBank/DDBJ databases">
        <authorList>
            <person name="Yamashiro T."/>
            <person name="Shiraishi A."/>
            <person name="Satake H."/>
            <person name="Nakayama K."/>
        </authorList>
    </citation>
    <scope>NUCLEOTIDE SEQUENCE</scope>
</reference>
<evidence type="ECO:0000313" key="1">
    <source>
        <dbReference type="EMBL" id="GJT62115.1"/>
    </source>
</evidence>
<organism evidence="1 2">
    <name type="scientific">Tanacetum coccineum</name>
    <dbReference type="NCBI Taxonomy" id="301880"/>
    <lineage>
        <taxon>Eukaryota</taxon>
        <taxon>Viridiplantae</taxon>
        <taxon>Streptophyta</taxon>
        <taxon>Embryophyta</taxon>
        <taxon>Tracheophyta</taxon>
        <taxon>Spermatophyta</taxon>
        <taxon>Magnoliopsida</taxon>
        <taxon>eudicotyledons</taxon>
        <taxon>Gunneridae</taxon>
        <taxon>Pentapetalae</taxon>
        <taxon>asterids</taxon>
        <taxon>campanulids</taxon>
        <taxon>Asterales</taxon>
        <taxon>Asteraceae</taxon>
        <taxon>Asteroideae</taxon>
        <taxon>Anthemideae</taxon>
        <taxon>Anthemidinae</taxon>
        <taxon>Tanacetum</taxon>
    </lineage>
</organism>
<proteinExistence type="predicted"/>
<reference evidence="1" key="1">
    <citation type="journal article" date="2022" name="Int. J. Mol. Sci.">
        <title>Draft Genome of Tanacetum Coccineum: Genomic Comparison of Closely Related Tanacetum-Family Plants.</title>
        <authorList>
            <person name="Yamashiro T."/>
            <person name="Shiraishi A."/>
            <person name="Nakayama K."/>
            <person name="Satake H."/>
        </authorList>
    </citation>
    <scope>NUCLEOTIDE SEQUENCE</scope>
</reference>
<dbReference type="Proteomes" id="UP001151760">
    <property type="component" value="Unassembled WGS sequence"/>
</dbReference>